<feature type="modified residue" description="4-aspartylphosphate" evidence="1">
    <location>
        <position position="59"/>
    </location>
</feature>
<dbReference type="SMART" id="SM00052">
    <property type="entry name" value="EAL"/>
    <property type="match status" value="1"/>
</dbReference>
<dbReference type="InterPro" id="IPR000700">
    <property type="entry name" value="PAS-assoc_C"/>
</dbReference>
<dbReference type="InterPro" id="IPR001610">
    <property type="entry name" value="PAC"/>
</dbReference>
<dbReference type="PROSITE" id="PS50883">
    <property type="entry name" value="EAL"/>
    <property type="match status" value="1"/>
</dbReference>
<dbReference type="SMART" id="SM00448">
    <property type="entry name" value="REC"/>
    <property type="match status" value="2"/>
</dbReference>
<reference evidence="7" key="12">
    <citation type="submission" date="2025-08" db="UniProtKB">
        <authorList>
            <consortium name="RefSeq"/>
        </authorList>
    </citation>
    <scope>IDENTIFICATION</scope>
</reference>
<dbReference type="SMART" id="SM00086">
    <property type="entry name" value="PAC"/>
    <property type="match status" value="1"/>
</dbReference>
<dbReference type="CDD" id="cd01949">
    <property type="entry name" value="GGDEF"/>
    <property type="match status" value="1"/>
</dbReference>
<dbReference type="RefSeq" id="WP_051379038.1">
    <property type="nucleotide sequence ID" value="NZ_KI519499.1"/>
</dbReference>
<dbReference type="PANTHER" id="PTHR44757">
    <property type="entry name" value="DIGUANYLATE CYCLASE DGCP"/>
    <property type="match status" value="1"/>
</dbReference>
<dbReference type="SUPFAM" id="SSF52172">
    <property type="entry name" value="CheY-like"/>
    <property type="match status" value="2"/>
</dbReference>
<dbReference type="InterPro" id="IPR001633">
    <property type="entry name" value="EAL_dom"/>
</dbReference>
<dbReference type="InterPro" id="IPR011006">
    <property type="entry name" value="CheY-like_superfamily"/>
</dbReference>
<dbReference type="InterPro" id="IPR000160">
    <property type="entry name" value="GGDEF_dom"/>
</dbReference>
<feature type="domain" description="Response regulatory" evidence="2">
    <location>
        <begin position="10"/>
        <end position="123"/>
    </location>
</feature>
<evidence type="ECO:0000259" key="2">
    <source>
        <dbReference type="PROSITE" id="PS50110"/>
    </source>
</evidence>
<keyword evidence="6" id="KW-1185">Reference proteome</keyword>
<feature type="modified residue" description="4-aspartylphosphate" evidence="1">
    <location>
        <position position="329"/>
    </location>
</feature>
<dbReference type="Proteomes" id="UP000675920">
    <property type="component" value="Unplaced"/>
</dbReference>
<sequence>MTEVQDSKPHILVVDDDRLVLATLVNGLTDAGFNVTETDNGEDAIALASEVDPDIALLDMRMNGLSGMDVARHLKAHTRVPFMFLSAFGDPEIVSEATALGALGYLVKPLEIKQIVPAIRAALGRAADRPAGASVPAQALPSHAGDLELAAGLVAQRHGIAPVAARAHRGACRRDRRAGRAARGAFGGGGPAARFDRPLTEAVRCVVRLMAGVARCGTAATRRVDARSGRSPCGARVPLFLLQFSSALPITRMRRPPCGGALEPSKEIPMPQQSRANDECVLLVDDDPVARALTAAVLGAQHLRVVEVESGKAALDCFETVRPDCVVLDAVMPGLDGFDTCLALRRLPHGRHVPVLMLTGLDDERSIEHAYEAGATDFFVKSQQWMLLAHRVRYLLRSARLHTELERSRSRLAKAQALARLGSWDWNLRTEKLQASREVFRMLGLPERDGYIEPSRFLARLHSDDLVPMRGMIERICATRQPQQVELRLLREDGGIVHVQCEGEVDAEEDDAVVRISGTCLDITQRKEAEQRVRALAEFDALTGLPNRRLFNMRIAESIARQGPGGHVALLFMDLDRFKNVNDTQGHTGGDALLVEVAHRLVEVLRQHDADHRADHLVARLGGDEFVVLLQGEAGAAMAEQVGAEILESLRQPFVIHGVENFVTGCMGLARYPEDGKTAESLLRCADAAMYAVKGAGGDALRAFSPELIAERVRRWEIENDLHKALERNELMLHYQPQIDVRSGLVVSAEALMRWNRRGEPISPAQFIPVAQDSGLIIPMGEWAIRETAMQIRRWRDAGLGQMRVAVNVPSMHFQRADLCRTVREACHEADIRPDLIELEITESMLMQDMSRTVDALIELTELGVKLACDDFGTGYSSLAYLRRFPLDALKIDRSFVHDLRNGSDAEAIIEAIIAMARTLHLKVIAEGVETAEQAGLLYRVGCHVMQGFLFGRPQPAEEFAALLARQQRDGGLPEWAQLPRTAVPSLPRLPRSKALQ</sequence>
<evidence type="ECO:0000313" key="7">
    <source>
        <dbReference type="RefSeq" id="WP_051379038.1"/>
    </source>
</evidence>
<evidence type="ECO:0000259" key="5">
    <source>
        <dbReference type="PROSITE" id="PS50887"/>
    </source>
</evidence>
<dbReference type="Gene3D" id="3.30.70.270">
    <property type="match status" value="1"/>
</dbReference>
<dbReference type="Pfam" id="PF00563">
    <property type="entry name" value="EAL"/>
    <property type="match status" value="1"/>
</dbReference>
<dbReference type="PANTHER" id="PTHR44757:SF2">
    <property type="entry name" value="BIOFILM ARCHITECTURE MAINTENANCE PROTEIN MBAA"/>
    <property type="match status" value="1"/>
</dbReference>
<dbReference type="InterPro" id="IPR035965">
    <property type="entry name" value="PAS-like_dom_sf"/>
</dbReference>
<organism evidence="6 7">
    <name type="scientific">Derxia gummosa DSM 723</name>
    <dbReference type="NCBI Taxonomy" id="1121388"/>
    <lineage>
        <taxon>Bacteria</taxon>
        <taxon>Pseudomonadati</taxon>
        <taxon>Pseudomonadota</taxon>
        <taxon>Betaproteobacteria</taxon>
        <taxon>Burkholderiales</taxon>
        <taxon>Alcaligenaceae</taxon>
        <taxon>Derxia</taxon>
    </lineage>
</organism>
<dbReference type="PROSITE" id="PS50110">
    <property type="entry name" value="RESPONSE_REGULATORY"/>
    <property type="match status" value="2"/>
</dbReference>
<reference evidence="7" key="3">
    <citation type="journal article" date="2004" name="Microbiology">
        <title>Cyclic di-GMP as a bacterial second messenger.</title>
        <authorList>
            <person name="D'Argenio D.A."/>
            <person name="Miller S.I."/>
        </authorList>
    </citation>
    <scope>NUCLEOTIDE SEQUENCE</scope>
</reference>
<dbReference type="InterPro" id="IPR052155">
    <property type="entry name" value="Biofilm_reg_signaling"/>
</dbReference>
<dbReference type="InterPro" id="IPR000014">
    <property type="entry name" value="PAS"/>
</dbReference>
<dbReference type="InterPro" id="IPR013655">
    <property type="entry name" value="PAS_fold_3"/>
</dbReference>
<evidence type="ECO:0000256" key="1">
    <source>
        <dbReference type="PROSITE-ProRule" id="PRU00169"/>
    </source>
</evidence>
<feature type="domain" description="GGDEF" evidence="5">
    <location>
        <begin position="566"/>
        <end position="706"/>
    </location>
</feature>
<dbReference type="Gene3D" id="2.10.70.100">
    <property type="match status" value="1"/>
</dbReference>
<feature type="domain" description="Response regulatory" evidence="2">
    <location>
        <begin position="280"/>
        <end position="396"/>
    </location>
</feature>
<dbReference type="Gene3D" id="3.40.50.2300">
    <property type="match status" value="2"/>
</dbReference>
<evidence type="ECO:0000259" key="3">
    <source>
        <dbReference type="PROSITE" id="PS50113"/>
    </source>
</evidence>
<dbReference type="Gene3D" id="3.20.20.450">
    <property type="entry name" value="EAL domain"/>
    <property type="match status" value="1"/>
</dbReference>
<dbReference type="SUPFAM" id="SSF141868">
    <property type="entry name" value="EAL domain-like"/>
    <property type="match status" value="1"/>
</dbReference>
<evidence type="ECO:0000313" key="6">
    <source>
        <dbReference type="Proteomes" id="UP000675920"/>
    </source>
</evidence>
<dbReference type="SUPFAM" id="SSF55073">
    <property type="entry name" value="Nucleotide cyclase"/>
    <property type="match status" value="1"/>
</dbReference>
<feature type="domain" description="EAL" evidence="4">
    <location>
        <begin position="715"/>
        <end position="968"/>
    </location>
</feature>
<reference evidence="7" key="10">
    <citation type="journal article" date="2010" name="J. Mol. Biol.">
        <title>Structural insight into the mechanism of c-di-GMP hydrolysis by EAL domain phosphodiesterases.</title>
        <authorList>
            <person name="Tchigvintsev A."/>
            <person name="Xu X."/>
            <person name="Singer A."/>
            <person name="Chang C."/>
            <person name="Brown G."/>
            <person name="Proudfoot M."/>
            <person name="Cui H."/>
            <person name="Flick R."/>
            <person name="Anderson W.F."/>
            <person name="Joachimiak A."/>
            <person name="Galperin M.Y."/>
            <person name="Savchenko A."/>
            <person name="Yakunin A.F."/>
        </authorList>
    </citation>
    <scope>NUCLEOTIDE SEQUENCE</scope>
</reference>
<feature type="domain" description="PAC" evidence="3">
    <location>
        <begin position="483"/>
        <end position="535"/>
    </location>
</feature>
<reference evidence="7" key="5">
    <citation type="journal article" date="2005" name="J. Bacteriol.">
        <title>The ubiquitous protein domain EAL is a cyclic diguanylate-specific phosphodiesterase: enzymatically active and inactive EAL domains.</title>
        <authorList>
            <person name="Schmidt A.J."/>
            <person name="Ryjenkov D.A."/>
            <person name="Gomelsky M."/>
        </authorList>
    </citation>
    <scope>NUCLEOTIDE SEQUENCE</scope>
</reference>
<dbReference type="SUPFAM" id="SSF55785">
    <property type="entry name" value="PYP-like sensor domain (PAS domain)"/>
    <property type="match status" value="1"/>
</dbReference>
<dbReference type="InterPro" id="IPR029787">
    <property type="entry name" value="Nucleotide_cyclase"/>
</dbReference>
<accession>A0A8B6XA72</accession>
<keyword evidence="1" id="KW-0597">Phosphoprotein</keyword>
<name>A0A8B6XA72_9BURK</name>
<proteinExistence type="predicted"/>
<reference evidence="7" key="1">
    <citation type="journal article" date="2001" name="FEMS Microbiol. Lett.">
        <title>Novel domains of the prokaryotic two-component signal transduction systems.</title>
        <authorList>
            <person name="Galperin M.Y."/>
            <person name="Nikolskaya A.N."/>
            <person name="Koonin E.V."/>
        </authorList>
    </citation>
    <scope>NUCLEOTIDE SEQUENCE</scope>
</reference>
<dbReference type="OrthoDB" id="9813903at2"/>
<reference evidence="7" key="8">
    <citation type="journal article" date="2006" name="J. Bacteriol.">
        <title>Structural classification of bacterial response regulators: diversity of output domains and domain combinations.</title>
        <authorList>
            <person name="Galperin M.Y."/>
        </authorList>
    </citation>
    <scope>NUCLEOTIDE SEQUENCE</scope>
</reference>
<reference evidence="7" key="2">
    <citation type="journal article" date="2004" name="Curr. Opin. Microbiol.">
        <title>Cyclic di-guanosine-monophosphate comes of age: a novel secondary messenger involved in modulating cell surface structures in bacteria?</title>
        <authorList>
            <person name="Jenal U."/>
        </authorList>
    </citation>
    <scope>NUCLEOTIDE SEQUENCE</scope>
</reference>
<dbReference type="AlphaFoldDB" id="A0A8B6XA72"/>
<reference evidence="7" key="4">
    <citation type="journal article" date="2004" name="Mol. Microbiol.">
        <title>GGDEF and EAL domains inversely regulate cyclic di-GMP levels and transition from sessility to motility.</title>
        <authorList>
            <person name="Simm R."/>
            <person name="Morr M."/>
            <person name="Kader A."/>
            <person name="Nimtz M."/>
            <person name="Romling U."/>
        </authorList>
    </citation>
    <scope>NUCLEOTIDE SEQUENCE</scope>
</reference>
<dbReference type="Gene3D" id="3.30.450.20">
    <property type="entry name" value="PAS domain"/>
    <property type="match status" value="1"/>
</dbReference>
<dbReference type="SMART" id="SM00267">
    <property type="entry name" value="GGDEF"/>
    <property type="match status" value="1"/>
</dbReference>
<dbReference type="InterPro" id="IPR043128">
    <property type="entry name" value="Rev_trsase/Diguanyl_cyclase"/>
</dbReference>
<reference evidence="7" key="9">
    <citation type="journal article" date="2010" name="Curr. Opin. Microbiol.">
        <title>Diversity of structure and function of response regulator output domains.</title>
        <authorList>
            <person name="Galperin M.Y."/>
        </authorList>
    </citation>
    <scope>NUCLEOTIDE SEQUENCE</scope>
</reference>
<dbReference type="Pfam" id="PF08447">
    <property type="entry name" value="PAS_3"/>
    <property type="match status" value="1"/>
</dbReference>
<dbReference type="PROSITE" id="PS50113">
    <property type="entry name" value="PAC"/>
    <property type="match status" value="1"/>
</dbReference>
<reference evidence="7" key="11">
    <citation type="journal article" date="2019" name="Annu. Rev. Microbiol.">
        <title>Structural Basis of Response Regulator Function.</title>
        <authorList>
            <person name="Gao R."/>
            <person name="Bouillet S."/>
            <person name="Stock A.M."/>
        </authorList>
    </citation>
    <scope>NUCLEOTIDE SEQUENCE</scope>
</reference>
<reference evidence="7" key="6">
    <citation type="journal article" date="2005" name="Mol. Microbiol.">
        <title>C-di-GMP: the dawning of a novel bacterial signalling system.</title>
        <authorList>
            <person name="Romling U."/>
            <person name="Gomelsky M."/>
            <person name="Galperin M.Y."/>
        </authorList>
    </citation>
    <scope>NUCLEOTIDE SEQUENCE</scope>
</reference>
<dbReference type="CDD" id="cd01948">
    <property type="entry name" value="EAL"/>
    <property type="match status" value="1"/>
</dbReference>
<dbReference type="PROSITE" id="PS50887">
    <property type="entry name" value="GGDEF"/>
    <property type="match status" value="1"/>
</dbReference>
<dbReference type="CDD" id="cd00130">
    <property type="entry name" value="PAS"/>
    <property type="match status" value="1"/>
</dbReference>
<dbReference type="GO" id="GO:0000160">
    <property type="term" value="P:phosphorelay signal transduction system"/>
    <property type="evidence" value="ECO:0007669"/>
    <property type="project" value="InterPro"/>
</dbReference>
<reference evidence="7" key="7">
    <citation type="journal article" date="2006" name="Curr. Opin. Microbiol.">
        <title>Cyclic di-GMP as a second messenger.</title>
        <authorList>
            <person name="Romling U."/>
            <person name="Amikam D."/>
        </authorList>
    </citation>
    <scope>NUCLEOTIDE SEQUENCE</scope>
</reference>
<protein>
    <submittedName>
        <fullName evidence="7">EAL domain-containing response regulator</fullName>
        <ecNumber evidence="7">3.1.4.52</ecNumber>
    </submittedName>
</protein>
<dbReference type="InterPro" id="IPR035919">
    <property type="entry name" value="EAL_sf"/>
</dbReference>
<dbReference type="NCBIfam" id="TIGR00254">
    <property type="entry name" value="GGDEF"/>
    <property type="match status" value="1"/>
</dbReference>
<evidence type="ECO:0000259" key="4">
    <source>
        <dbReference type="PROSITE" id="PS50883"/>
    </source>
</evidence>
<dbReference type="EC" id="3.1.4.52" evidence="7"/>
<dbReference type="Pfam" id="PF00072">
    <property type="entry name" value="Response_reg"/>
    <property type="match status" value="2"/>
</dbReference>
<dbReference type="Pfam" id="PF00990">
    <property type="entry name" value="GGDEF"/>
    <property type="match status" value="1"/>
</dbReference>
<dbReference type="InterPro" id="IPR001789">
    <property type="entry name" value="Sig_transdc_resp-reg_receiver"/>
</dbReference>